<feature type="region of interest" description="Disordered" evidence="1">
    <location>
        <begin position="1"/>
        <end position="34"/>
    </location>
</feature>
<evidence type="ECO:0000313" key="3">
    <source>
        <dbReference type="Proteomes" id="UP000030663"/>
    </source>
</evidence>
<dbReference type="HOGENOM" id="CLU_906268_0_0_1"/>
<feature type="compositionally biased region" description="Polar residues" evidence="1">
    <location>
        <begin position="256"/>
        <end position="273"/>
    </location>
</feature>
<keyword evidence="3" id="KW-1185">Reference proteome</keyword>
<dbReference type="Proteomes" id="UP000030663">
    <property type="component" value="Unassembled WGS sequence"/>
</dbReference>
<protein>
    <submittedName>
        <fullName evidence="2">Uncharacterized protein</fullName>
    </submittedName>
</protein>
<sequence>MGRAASEPTGLPQQTQPGPTGFRTLTSPPSIPTGNTVKLNLNDAELGPHATFIQIGGEEAILLTAPPNGEANFTLKVKKPLGIAPGSLVRLRASIRVEEIGATNPHVRSLFRRENTGNRLQMIMDEKTIYDKEVKATAGKFEQVQSEKTTFSDNPIVEVVQKAGKNPVALTVRGLSFVKSAGPTKEPTIPPEEPTIPPEEQTIPPEESTFPTGEPTFPAEVTGTESVSGGQETTVSGGTGKSGGGKESGSYSSVSNLESETGTGTPTRPVSPTTPGPVQIIPNEGGHCLIMNTIAVYGVPLIAAILV</sequence>
<feature type="compositionally biased region" description="Low complexity" evidence="1">
    <location>
        <begin position="198"/>
        <end position="207"/>
    </location>
</feature>
<feature type="compositionally biased region" description="Pro residues" evidence="1">
    <location>
        <begin position="188"/>
        <end position="197"/>
    </location>
</feature>
<feature type="compositionally biased region" description="Polar residues" evidence="1">
    <location>
        <begin position="23"/>
        <end position="34"/>
    </location>
</feature>
<name>X0C2D9_FUSOX</name>
<dbReference type="AlphaFoldDB" id="X0C2D9"/>
<evidence type="ECO:0000313" key="2">
    <source>
        <dbReference type="EMBL" id="EXK76957.1"/>
    </source>
</evidence>
<gene>
    <name evidence="2" type="ORF">FOQG_18315</name>
</gene>
<feature type="compositionally biased region" description="Low complexity" evidence="1">
    <location>
        <begin position="8"/>
        <end position="21"/>
    </location>
</feature>
<evidence type="ECO:0000256" key="1">
    <source>
        <dbReference type="SAM" id="MobiDB-lite"/>
    </source>
</evidence>
<feature type="compositionally biased region" description="Gly residues" evidence="1">
    <location>
        <begin position="237"/>
        <end position="247"/>
    </location>
</feature>
<accession>X0C2D9</accession>
<dbReference type="OrthoDB" id="5106806at2759"/>
<reference evidence="2 3" key="1">
    <citation type="submission" date="2011-11" db="EMBL/GenBank/DDBJ databases">
        <title>The Genome Sequence of Fusarium oxysporum PHW815.</title>
        <authorList>
            <consortium name="The Broad Institute Genome Sequencing Platform"/>
            <person name="Ma L.-J."/>
            <person name="Gale L.R."/>
            <person name="Schwartz D.C."/>
            <person name="Zhou S."/>
            <person name="Corby-Kistler H."/>
            <person name="Young S.K."/>
            <person name="Zeng Q."/>
            <person name="Gargeya S."/>
            <person name="Fitzgerald M."/>
            <person name="Haas B."/>
            <person name="Abouelleil A."/>
            <person name="Alvarado L."/>
            <person name="Arachchi H.M."/>
            <person name="Berlin A."/>
            <person name="Brown A."/>
            <person name="Chapman S.B."/>
            <person name="Chen Z."/>
            <person name="Dunbar C."/>
            <person name="Freedman E."/>
            <person name="Gearin G."/>
            <person name="Goldberg J."/>
            <person name="Griggs A."/>
            <person name="Gujja S."/>
            <person name="Heiman D."/>
            <person name="Howarth C."/>
            <person name="Larson L."/>
            <person name="Lui A."/>
            <person name="MacDonald P.J.P."/>
            <person name="Montmayeur A."/>
            <person name="Murphy C."/>
            <person name="Neiman D."/>
            <person name="Pearson M."/>
            <person name="Priest M."/>
            <person name="Roberts A."/>
            <person name="Saif S."/>
            <person name="Shea T."/>
            <person name="Shenoy N."/>
            <person name="Sisk P."/>
            <person name="Stolte C."/>
            <person name="Sykes S."/>
            <person name="Wortman J."/>
            <person name="Nusbaum C."/>
            <person name="Birren B."/>
        </authorList>
    </citation>
    <scope>NUCLEOTIDE SEQUENCE [LARGE SCALE GENOMIC DNA]</scope>
    <source>
        <strain evidence="2 3">54005</strain>
    </source>
</reference>
<organism evidence="2 3">
    <name type="scientific">Fusarium oxysporum f. sp. raphani 54005</name>
    <dbReference type="NCBI Taxonomy" id="1089458"/>
    <lineage>
        <taxon>Eukaryota</taxon>
        <taxon>Fungi</taxon>
        <taxon>Dikarya</taxon>
        <taxon>Ascomycota</taxon>
        <taxon>Pezizomycotina</taxon>
        <taxon>Sordariomycetes</taxon>
        <taxon>Hypocreomycetidae</taxon>
        <taxon>Hypocreales</taxon>
        <taxon>Nectriaceae</taxon>
        <taxon>Fusarium</taxon>
        <taxon>Fusarium oxysporum species complex</taxon>
    </lineage>
</organism>
<feature type="region of interest" description="Disordered" evidence="1">
    <location>
        <begin position="179"/>
        <end position="279"/>
    </location>
</feature>
<proteinExistence type="predicted"/>
<dbReference type="EMBL" id="JH658659">
    <property type="protein sequence ID" value="EXK76957.1"/>
    <property type="molecule type" value="Genomic_DNA"/>
</dbReference>